<sequence>MFQSRPFVVQSKKDNVQQPDLKTSLMQTKNYGYHLHNMQTGRDSNTTAVQAKKPGESGNAEAIQMARAKYSPGQHGYKKKEQQRLSDQYGIPISGQTHQSEHPIGFEPLNRTSGLRRGAPGRSTQMDNKAPAYQEVRKAHEGHAGTGTNKNPDASGFNSRSYRDTQRQLLESGDVSSAVQINQLGYAFDPNFRRNAKTPQGLAANNSYNTMVNNMHTVEYAQGATNRTVRVGPYDRAEMRLARPAVETGQWPQYR</sequence>
<gene>
    <name evidence="2" type="ORF">DSM106972_097980</name>
</gene>
<evidence type="ECO:0000313" key="3">
    <source>
        <dbReference type="Proteomes" id="UP000271624"/>
    </source>
</evidence>
<evidence type="ECO:0000256" key="1">
    <source>
        <dbReference type="SAM" id="MobiDB-lite"/>
    </source>
</evidence>
<name>A0A3S1BZY9_9CYAN</name>
<feature type="region of interest" description="Disordered" evidence="1">
    <location>
        <begin position="141"/>
        <end position="160"/>
    </location>
</feature>
<protein>
    <submittedName>
        <fullName evidence="2">Uncharacterized protein</fullName>
    </submittedName>
</protein>
<proteinExistence type="predicted"/>
<keyword evidence="3" id="KW-1185">Reference proteome</keyword>
<dbReference type="AlphaFoldDB" id="A0A3S1BZY9"/>
<reference evidence="2" key="2">
    <citation type="journal article" date="2019" name="Genome Biol. Evol.">
        <title>Day and night: Metabolic profiles and evolutionary relationships of six axenic non-marine cyanobacteria.</title>
        <authorList>
            <person name="Will S.E."/>
            <person name="Henke P."/>
            <person name="Boedeker C."/>
            <person name="Huang S."/>
            <person name="Brinkmann H."/>
            <person name="Rohde M."/>
            <person name="Jarek M."/>
            <person name="Friedl T."/>
            <person name="Seufert S."/>
            <person name="Schumacher M."/>
            <person name="Overmann J."/>
            <person name="Neumann-Schaal M."/>
            <person name="Petersen J."/>
        </authorList>
    </citation>
    <scope>NUCLEOTIDE SEQUENCE [LARGE SCALE GENOMIC DNA]</scope>
    <source>
        <strain evidence="2">PCC 7102</strain>
    </source>
</reference>
<evidence type="ECO:0000313" key="2">
    <source>
        <dbReference type="EMBL" id="RUS92873.1"/>
    </source>
</evidence>
<feature type="compositionally biased region" description="Polar residues" evidence="1">
    <location>
        <begin position="146"/>
        <end position="160"/>
    </location>
</feature>
<organism evidence="2 3">
    <name type="scientific">Dulcicalothrix desertica PCC 7102</name>
    <dbReference type="NCBI Taxonomy" id="232991"/>
    <lineage>
        <taxon>Bacteria</taxon>
        <taxon>Bacillati</taxon>
        <taxon>Cyanobacteriota</taxon>
        <taxon>Cyanophyceae</taxon>
        <taxon>Nostocales</taxon>
        <taxon>Calotrichaceae</taxon>
        <taxon>Dulcicalothrix</taxon>
    </lineage>
</organism>
<feature type="region of interest" description="Disordered" evidence="1">
    <location>
        <begin position="95"/>
        <end position="129"/>
    </location>
</feature>
<dbReference type="EMBL" id="RSCL01000067">
    <property type="protein sequence ID" value="RUS92873.1"/>
    <property type="molecule type" value="Genomic_DNA"/>
</dbReference>
<accession>A0A3S1BZY9</accession>
<reference evidence="2" key="1">
    <citation type="submission" date="2018-12" db="EMBL/GenBank/DDBJ databases">
        <authorList>
            <person name="Will S."/>
            <person name="Neumann-Schaal M."/>
            <person name="Henke P."/>
        </authorList>
    </citation>
    <scope>NUCLEOTIDE SEQUENCE</scope>
    <source>
        <strain evidence="2">PCC 7102</strain>
    </source>
</reference>
<dbReference type="Proteomes" id="UP000271624">
    <property type="component" value="Unassembled WGS sequence"/>
</dbReference>
<comment type="caution">
    <text evidence="2">The sequence shown here is derived from an EMBL/GenBank/DDBJ whole genome shotgun (WGS) entry which is preliminary data.</text>
</comment>